<comment type="similarity">
    <text evidence="2">Belongs to the bacterial solute-binding protein SsuA/TauA family.</text>
</comment>
<dbReference type="PANTHER" id="PTHR30024">
    <property type="entry name" value="ALIPHATIC SULFONATES-BINDING PROTEIN-RELATED"/>
    <property type="match status" value="1"/>
</dbReference>
<comment type="subcellular location">
    <subcellularLocation>
        <location evidence="1">Periplasm</location>
    </subcellularLocation>
</comment>
<dbReference type="SUPFAM" id="SSF53850">
    <property type="entry name" value="Periplasmic binding protein-like II"/>
    <property type="match status" value="1"/>
</dbReference>
<dbReference type="AlphaFoldDB" id="A0A1H6DK56"/>
<dbReference type="RefSeq" id="WP_104005511.1">
    <property type="nucleotide sequence ID" value="NZ_FNVQ01000007.1"/>
</dbReference>
<organism evidence="5 6">
    <name type="scientific">Marinobacterium lutimaris</name>
    <dbReference type="NCBI Taxonomy" id="568106"/>
    <lineage>
        <taxon>Bacteria</taxon>
        <taxon>Pseudomonadati</taxon>
        <taxon>Pseudomonadota</taxon>
        <taxon>Gammaproteobacteria</taxon>
        <taxon>Oceanospirillales</taxon>
        <taxon>Oceanospirillaceae</taxon>
        <taxon>Marinobacterium</taxon>
    </lineage>
</organism>
<sequence length="314" mass="34250">MSTLRRLLAPLLIMLVLSGCADDAEPLRLGAVLWPGYEPLFLARSQGYLDEEQIGLVELMSAGEVMRGFRNGALDLAALTLDEVLLLAQDVDDLQILLVTDTSYGADAILASKAITMAQLKGQRVGVDSTALGAYFLSRALAVSGMRESDIQLVTLSVDMHENAFLKGEVDAVVTFEPVRSKLMAKGASEVFSSRDIPNEIIDLLVVRGAILKDRKESVRHLVDAWYQGVGFLQQQPQQAYGVMSGRLGLSELQIAAALEGLSIPGRSQVRDMLYDKGEIRAQAERLESIMSKEGLLSQDVNLDDIVADQDLWD</sequence>
<feature type="signal peptide" evidence="4">
    <location>
        <begin position="1"/>
        <end position="21"/>
    </location>
</feature>
<evidence type="ECO:0000256" key="1">
    <source>
        <dbReference type="ARBA" id="ARBA00004418"/>
    </source>
</evidence>
<dbReference type="GO" id="GO:0042597">
    <property type="term" value="C:periplasmic space"/>
    <property type="evidence" value="ECO:0007669"/>
    <property type="project" value="UniProtKB-SubCell"/>
</dbReference>
<dbReference type="Pfam" id="PF13379">
    <property type="entry name" value="NMT1_2"/>
    <property type="match status" value="1"/>
</dbReference>
<evidence type="ECO:0000256" key="3">
    <source>
        <dbReference type="ARBA" id="ARBA00022729"/>
    </source>
</evidence>
<evidence type="ECO:0000256" key="2">
    <source>
        <dbReference type="ARBA" id="ARBA00010742"/>
    </source>
</evidence>
<dbReference type="EMBL" id="FNVQ01000007">
    <property type="protein sequence ID" value="SEG85807.1"/>
    <property type="molecule type" value="Genomic_DNA"/>
</dbReference>
<keyword evidence="3 4" id="KW-0732">Signal</keyword>
<protein>
    <submittedName>
        <fullName evidence="5">NitT/TauT family transport system substrate-binding protein</fullName>
    </submittedName>
</protein>
<evidence type="ECO:0000256" key="4">
    <source>
        <dbReference type="SAM" id="SignalP"/>
    </source>
</evidence>
<keyword evidence="6" id="KW-1185">Reference proteome</keyword>
<dbReference type="PANTHER" id="PTHR30024:SF47">
    <property type="entry name" value="TAURINE-BINDING PERIPLASMIC PROTEIN"/>
    <property type="match status" value="1"/>
</dbReference>
<dbReference type="Proteomes" id="UP000236745">
    <property type="component" value="Unassembled WGS sequence"/>
</dbReference>
<evidence type="ECO:0000313" key="6">
    <source>
        <dbReference type="Proteomes" id="UP000236745"/>
    </source>
</evidence>
<accession>A0A1H6DK56</accession>
<proteinExistence type="inferred from homology"/>
<evidence type="ECO:0000313" key="5">
    <source>
        <dbReference type="EMBL" id="SEG85807.1"/>
    </source>
</evidence>
<dbReference type="PROSITE" id="PS51257">
    <property type="entry name" value="PROKAR_LIPOPROTEIN"/>
    <property type="match status" value="1"/>
</dbReference>
<reference evidence="5 6" key="1">
    <citation type="submission" date="2016-10" db="EMBL/GenBank/DDBJ databases">
        <authorList>
            <person name="de Groot N.N."/>
        </authorList>
    </citation>
    <scope>NUCLEOTIDE SEQUENCE [LARGE SCALE GENOMIC DNA]</scope>
    <source>
        <strain evidence="5 6">DSM 22012</strain>
    </source>
</reference>
<dbReference type="Gene3D" id="3.40.190.10">
    <property type="entry name" value="Periplasmic binding protein-like II"/>
    <property type="match status" value="2"/>
</dbReference>
<name>A0A1H6DK56_9GAMM</name>
<feature type="chain" id="PRO_5009295977" evidence="4">
    <location>
        <begin position="22"/>
        <end position="314"/>
    </location>
</feature>
<gene>
    <name evidence="5" type="ORF">SAMN05444390_10742</name>
</gene>
<dbReference type="OrthoDB" id="5292144at2"/>